<reference evidence="3 4" key="1">
    <citation type="submission" date="2020-01" db="EMBL/GenBank/DDBJ databases">
        <title>Insect and environment-associated Actinomycetes.</title>
        <authorList>
            <person name="Currrie C."/>
            <person name="Chevrette M."/>
            <person name="Carlson C."/>
            <person name="Stubbendieck R."/>
            <person name="Wendt-Pienkowski E."/>
        </authorList>
    </citation>
    <scope>NUCLEOTIDE SEQUENCE [LARGE SCALE GENOMIC DNA]</scope>
    <source>
        <strain evidence="3 4">SID8386</strain>
    </source>
</reference>
<feature type="region of interest" description="Disordered" evidence="1">
    <location>
        <begin position="119"/>
        <end position="150"/>
    </location>
</feature>
<sequence>MIVELAEDGVENAQVNQRDTTATPGPHHQIRMLVDDRIRAGDTRPVKWIRAQARRQVLNARADLLAQVYGGKPRASLFAWVSRQFEELPDGSPWPELPAVAPDVQARHPRRAQALEHDCPSCGASVSQPCRGSRGPRISVHKTRLDVSSA</sequence>
<evidence type="ECO:0000256" key="1">
    <source>
        <dbReference type="SAM" id="MobiDB-lite"/>
    </source>
</evidence>
<comment type="caution">
    <text evidence="3">The sequence shown here is derived from an EMBL/GenBank/DDBJ whole genome shotgun (WGS) entry which is preliminary data.</text>
</comment>
<name>A0ABX0BMN3_9PSEU</name>
<protein>
    <recommendedName>
        <fullName evidence="2">DNA-binding phage zinc finger domain-containing protein</fullName>
    </recommendedName>
</protein>
<dbReference type="RefSeq" id="WP_157904974.1">
    <property type="nucleotide sequence ID" value="NZ_JAAGNC010000074.1"/>
</dbReference>
<accession>A0ABX0BMN3</accession>
<proteinExistence type="predicted"/>
<evidence type="ECO:0000313" key="3">
    <source>
        <dbReference type="EMBL" id="NEC56626.1"/>
    </source>
</evidence>
<organism evidence="3 4">
    <name type="scientific">Amycolatopsis rubida</name>
    <dbReference type="NCBI Taxonomy" id="112413"/>
    <lineage>
        <taxon>Bacteria</taxon>
        <taxon>Bacillati</taxon>
        <taxon>Actinomycetota</taxon>
        <taxon>Actinomycetes</taxon>
        <taxon>Pseudonocardiales</taxon>
        <taxon>Pseudonocardiaceae</taxon>
        <taxon>Amycolatopsis</taxon>
    </lineage>
</organism>
<dbReference type="EMBL" id="JAAGNC010000074">
    <property type="protein sequence ID" value="NEC56626.1"/>
    <property type="molecule type" value="Genomic_DNA"/>
</dbReference>
<dbReference type="Pfam" id="PF24623">
    <property type="entry name" value="Phage_zn_bind_8"/>
    <property type="match status" value="1"/>
</dbReference>
<dbReference type="InterPro" id="IPR056911">
    <property type="entry name" value="Phage_Znf_bind_put"/>
</dbReference>
<feature type="domain" description="DNA-binding phage zinc finger" evidence="2">
    <location>
        <begin position="107"/>
        <end position="147"/>
    </location>
</feature>
<evidence type="ECO:0000313" key="4">
    <source>
        <dbReference type="Proteomes" id="UP000470404"/>
    </source>
</evidence>
<evidence type="ECO:0000259" key="2">
    <source>
        <dbReference type="Pfam" id="PF24623"/>
    </source>
</evidence>
<keyword evidence="4" id="KW-1185">Reference proteome</keyword>
<gene>
    <name evidence="3" type="ORF">G3I59_13765</name>
</gene>
<dbReference type="Proteomes" id="UP000470404">
    <property type="component" value="Unassembled WGS sequence"/>
</dbReference>